<feature type="signal peptide" evidence="8">
    <location>
        <begin position="1"/>
        <end position="18"/>
    </location>
</feature>
<reference evidence="11" key="1">
    <citation type="journal article" date="2017" name="BMC Genomics">
        <title>Gapless genome assembly of Colletotrichum higginsianum reveals chromosome structure and association of transposable elements with secondary metabolite gene clusters.</title>
        <authorList>
            <person name="Dallery J.-F."/>
            <person name="Lapalu N."/>
            <person name="Zampounis A."/>
            <person name="Pigne S."/>
            <person name="Luyten I."/>
            <person name="Amselem J."/>
            <person name="Wittenberg A.H.J."/>
            <person name="Zhou S."/>
            <person name="de Queiroz M.V."/>
            <person name="Robin G.P."/>
            <person name="Auger A."/>
            <person name="Hainaut M."/>
            <person name="Henrissat B."/>
            <person name="Kim K.-T."/>
            <person name="Lee Y.-H."/>
            <person name="Lespinet O."/>
            <person name="Schwartz D.C."/>
            <person name="Thon M.R."/>
            <person name="O'Connell R.J."/>
        </authorList>
    </citation>
    <scope>NUCLEOTIDE SEQUENCE [LARGE SCALE GENOMIC DNA]</scope>
    <source>
        <strain evidence="11">IMI 349063</strain>
    </source>
</reference>
<organism evidence="10 11">
    <name type="scientific">Colletotrichum higginsianum (strain IMI 349063)</name>
    <name type="common">Crucifer anthracnose fungus</name>
    <dbReference type="NCBI Taxonomy" id="759273"/>
    <lineage>
        <taxon>Eukaryota</taxon>
        <taxon>Fungi</taxon>
        <taxon>Dikarya</taxon>
        <taxon>Ascomycota</taxon>
        <taxon>Pezizomycotina</taxon>
        <taxon>Sordariomycetes</taxon>
        <taxon>Hypocreomycetidae</taxon>
        <taxon>Glomerellales</taxon>
        <taxon>Glomerellaceae</taxon>
        <taxon>Colletotrichum</taxon>
        <taxon>Colletotrichum destructivum species complex</taxon>
    </lineage>
</organism>
<comment type="cofactor">
    <cofactor evidence="1">
        <name>Zn(2+)</name>
        <dbReference type="ChEBI" id="CHEBI:29105"/>
    </cofactor>
</comment>
<dbReference type="PANTHER" id="PTHR37016">
    <property type="match status" value="1"/>
</dbReference>
<dbReference type="Pfam" id="PF14521">
    <property type="entry name" value="Aspzincin_M35"/>
    <property type="match status" value="1"/>
</dbReference>
<dbReference type="InterPro" id="IPR029463">
    <property type="entry name" value="Lys_MEP"/>
</dbReference>
<dbReference type="GO" id="GO:0006508">
    <property type="term" value="P:proteolysis"/>
    <property type="evidence" value="ECO:0007669"/>
    <property type="project" value="UniProtKB-KW"/>
</dbReference>
<keyword evidence="6" id="KW-0862">Zinc</keyword>
<keyword evidence="7" id="KW-0482">Metalloprotease</keyword>
<keyword evidence="3" id="KW-0645">Protease</keyword>
<evidence type="ECO:0000256" key="8">
    <source>
        <dbReference type="SAM" id="SignalP"/>
    </source>
</evidence>
<sequence length="323" mass="35554">MLLQRNAVLTLLASSALAYVVDLSPDSLSETTISRSFAKRQSLGRIVVVGGNIGKASEHYCSQSEVSKIDYDISWMRKLAASAFNFLLKDKSETTAAYIAWFGANNANRETANSIRRNVYNSIWDLGDETKAYVSDLDSGSDAVVIGCPSLREEPGCDGTMALAGNEGGYVKLCPLYFQSPSDYEELFRSWRMWRTRRLTGGETLLHEMTHLAGVVGSSWRATDVAYEEDKCLLLDDSDMIRNADNFMFFALEVKANPDNAAKQVDMDADEPKYKIARRLLADGSGSGGAGSSQVAPGMWVGNHFVYGQPGVYGYPQWPPPWC</sequence>
<evidence type="ECO:0000256" key="7">
    <source>
        <dbReference type="ARBA" id="ARBA00023049"/>
    </source>
</evidence>
<feature type="chain" id="PRO_5008600984" evidence="8">
    <location>
        <begin position="19"/>
        <end position="323"/>
    </location>
</feature>
<evidence type="ECO:0000256" key="6">
    <source>
        <dbReference type="ARBA" id="ARBA00022833"/>
    </source>
</evidence>
<dbReference type="KEGG" id="chig:CH63R_14517"/>
<proteinExistence type="inferred from homology"/>
<name>A0A1B7XR32_COLHI</name>
<dbReference type="VEuPathDB" id="FungiDB:CH63R_14517"/>
<evidence type="ECO:0000256" key="3">
    <source>
        <dbReference type="ARBA" id="ARBA00022670"/>
    </source>
</evidence>
<accession>A0A1B7XR32</accession>
<evidence type="ECO:0000256" key="5">
    <source>
        <dbReference type="ARBA" id="ARBA00022801"/>
    </source>
</evidence>
<keyword evidence="11" id="KW-1185">Reference proteome</keyword>
<comment type="similarity">
    <text evidence="2">Belongs to the peptidase M35 family.</text>
</comment>
<dbReference type="GO" id="GO:0004222">
    <property type="term" value="F:metalloendopeptidase activity"/>
    <property type="evidence" value="ECO:0007669"/>
    <property type="project" value="InterPro"/>
</dbReference>
<dbReference type="EMBL" id="LTAN01000011">
    <property type="protein sequence ID" value="OBR02216.1"/>
    <property type="molecule type" value="Genomic_DNA"/>
</dbReference>
<evidence type="ECO:0000313" key="11">
    <source>
        <dbReference type="Proteomes" id="UP000092177"/>
    </source>
</evidence>
<evidence type="ECO:0000313" key="10">
    <source>
        <dbReference type="EMBL" id="OBR02216.1"/>
    </source>
</evidence>
<protein>
    <submittedName>
        <fullName evidence="10">24 kDa metalloproteinase</fullName>
    </submittedName>
</protein>
<dbReference type="GeneID" id="28873598"/>
<dbReference type="RefSeq" id="XP_018150734.1">
    <property type="nucleotide sequence ID" value="XM_018309491.1"/>
</dbReference>
<comment type="caution">
    <text evidence="10">The sequence shown here is derived from an EMBL/GenBank/DDBJ whole genome shotgun (WGS) entry which is preliminary data.</text>
</comment>
<evidence type="ECO:0000256" key="1">
    <source>
        <dbReference type="ARBA" id="ARBA00001947"/>
    </source>
</evidence>
<evidence type="ECO:0000256" key="2">
    <source>
        <dbReference type="ARBA" id="ARBA00010279"/>
    </source>
</evidence>
<keyword evidence="8" id="KW-0732">Signal</keyword>
<gene>
    <name evidence="10" type="ORF">CH63R_14517</name>
</gene>
<dbReference type="Gene3D" id="3.40.390.10">
    <property type="entry name" value="Collagenase (Catalytic Domain)"/>
    <property type="match status" value="1"/>
</dbReference>
<dbReference type="AlphaFoldDB" id="A0A1B7XR32"/>
<dbReference type="PANTHER" id="PTHR37016:SF3">
    <property type="entry name" value="NEUTRAL PROTEASE 2-RELATED"/>
    <property type="match status" value="1"/>
</dbReference>
<keyword evidence="4" id="KW-0479">Metal-binding</keyword>
<keyword evidence="5" id="KW-0378">Hydrolase</keyword>
<dbReference type="InterPro" id="IPR024079">
    <property type="entry name" value="MetalloPept_cat_dom_sf"/>
</dbReference>
<feature type="domain" description="Lysine-specific metallo-endopeptidase" evidence="9">
    <location>
        <begin position="89"/>
        <end position="251"/>
    </location>
</feature>
<evidence type="ECO:0000259" key="9">
    <source>
        <dbReference type="Pfam" id="PF14521"/>
    </source>
</evidence>
<dbReference type="InterPro" id="IPR050414">
    <property type="entry name" value="Fungal_M35_metalloproteases"/>
</dbReference>
<evidence type="ECO:0000256" key="4">
    <source>
        <dbReference type="ARBA" id="ARBA00022723"/>
    </source>
</evidence>
<dbReference type="Proteomes" id="UP000092177">
    <property type="component" value="Chromosome 11"/>
</dbReference>
<dbReference type="GO" id="GO:0046872">
    <property type="term" value="F:metal ion binding"/>
    <property type="evidence" value="ECO:0007669"/>
    <property type="project" value="UniProtKB-KW"/>
</dbReference>
<dbReference type="SUPFAM" id="SSF55486">
    <property type="entry name" value="Metalloproteases ('zincins'), catalytic domain"/>
    <property type="match status" value="1"/>
</dbReference>